<sequence length="103" mass="11451">MAHGKRIPSSTPLTSNSVDSDNLENAMDWELSGINGSIALLVEDPVIYSEELFNTPESESENSQSESENDENPDNDEDMEQMENESLEAPTYSQITETLFSCE</sequence>
<proteinExistence type="predicted"/>
<accession>A0ABP1Q2Y0</accession>
<feature type="compositionally biased region" description="Polar residues" evidence="1">
    <location>
        <begin position="8"/>
        <end position="20"/>
    </location>
</feature>
<protein>
    <submittedName>
        <fullName evidence="2">Uncharacterized protein</fullName>
    </submittedName>
</protein>
<feature type="region of interest" description="Disordered" evidence="1">
    <location>
        <begin position="1"/>
        <end position="21"/>
    </location>
</feature>
<feature type="compositionally biased region" description="Polar residues" evidence="1">
    <location>
        <begin position="91"/>
        <end position="103"/>
    </location>
</feature>
<organism evidence="2 3">
    <name type="scientific">Orchesella dallaii</name>
    <dbReference type="NCBI Taxonomy" id="48710"/>
    <lineage>
        <taxon>Eukaryota</taxon>
        <taxon>Metazoa</taxon>
        <taxon>Ecdysozoa</taxon>
        <taxon>Arthropoda</taxon>
        <taxon>Hexapoda</taxon>
        <taxon>Collembola</taxon>
        <taxon>Entomobryomorpha</taxon>
        <taxon>Entomobryoidea</taxon>
        <taxon>Orchesellidae</taxon>
        <taxon>Orchesellinae</taxon>
        <taxon>Orchesella</taxon>
    </lineage>
</organism>
<keyword evidence="3" id="KW-1185">Reference proteome</keyword>
<dbReference type="Proteomes" id="UP001642540">
    <property type="component" value="Unassembled WGS sequence"/>
</dbReference>
<gene>
    <name evidence="2" type="ORF">ODALV1_LOCUS6727</name>
</gene>
<name>A0ABP1Q2Y0_9HEXA</name>
<reference evidence="2 3" key="1">
    <citation type="submission" date="2024-08" db="EMBL/GenBank/DDBJ databases">
        <authorList>
            <person name="Cucini C."/>
            <person name="Frati F."/>
        </authorList>
    </citation>
    <scope>NUCLEOTIDE SEQUENCE [LARGE SCALE GENOMIC DNA]</scope>
</reference>
<feature type="compositionally biased region" description="Acidic residues" evidence="1">
    <location>
        <begin position="67"/>
        <end position="86"/>
    </location>
</feature>
<comment type="caution">
    <text evidence="2">The sequence shown here is derived from an EMBL/GenBank/DDBJ whole genome shotgun (WGS) entry which is preliminary data.</text>
</comment>
<evidence type="ECO:0000313" key="2">
    <source>
        <dbReference type="EMBL" id="CAL8087403.1"/>
    </source>
</evidence>
<evidence type="ECO:0000313" key="3">
    <source>
        <dbReference type="Proteomes" id="UP001642540"/>
    </source>
</evidence>
<feature type="region of interest" description="Disordered" evidence="1">
    <location>
        <begin position="50"/>
        <end position="103"/>
    </location>
</feature>
<dbReference type="EMBL" id="CAXLJM020000020">
    <property type="protein sequence ID" value="CAL8087403.1"/>
    <property type="molecule type" value="Genomic_DNA"/>
</dbReference>
<evidence type="ECO:0000256" key="1">
    <source>
        <dbReference type="SAM" id="MobiDB-lite"/>
    </source>
</evidence>